<protein>
    <recommendedName>
        <fullName evidence="1">Reverse transcriptase domain-containing protein</fullName>
    </recommendedName>
</protein>
<feature type="domain" description="Reverse transcriptase" evidence="1">
    <location>
        <begin position="1"/>
        <end position="331"/>
    </location>
</feature>
<dbReference type="EMBL" id="CP046622">
    <property type="protein sequence ID" value="QGW84766.1"/>
    <property type="molecule type" value="Genomic_DNA"/>
</dbReference>
<gene>
    <name evidence="2" type="ORF">GOQ09_25730</name>
</gene>
<evidence type="ECO:0000313" key="3">
    <source>
        <dbReference type="Proteomes" id="UP000425817"/>
    </source>
</evidence>
<sequence>MAKSNKKQWKYRPLLTETLPYEVPVIFFNDRFYYALARTCPDPEVSKALEKLFLPINRYTQPYNYSIRKDQLRTTELSIIHPLWQVEICETYASYEGSLLSYCAKSEYSLRKPIAIASVFAANRLTNGISAAKVGLVHAEVAADELDPSHITSYFVYGKYNLLSKFFESKEFIRLEKKFPLMRTLDISKCFYNIYTHSISWAIKGKQFSKENSNAFSFEGRLDKIMQCANYNETNGIVVGPEFSRIFAEIILQDVDSKIQRQLLKEDLYEGAHYSIRRYVDDYSVFAHSTEDLDKIERVISENLRAYKLYLNSKKNLTLARPFISSLSLARIELSEILDELRALTKDDAISSKASAVKIRSMLRNVRGVVKSHGVEFGYISGWIIAALIRVVTSAGLRAKSSTPDLVSDIWLDVVRPSLDLAFYVCALDFRVRTSYSLCQIIKAIFDARDHLKPGHFDQIQHLIAEELGSLVKSSAYIKTEGRQDYVELYNILICGTHFLKSAFTQNGPVRATLASLLNSEFSYFKYITLKFCFLGDQSSDAHLAELNKLARAFLISGPEHRQCSERFLLLCDLLSSPDIQNKEKRSIYEETVGGQMSAKAMDSLASLVGFVDWGAVNMEHLLRRKELRPVYAMA</sequence>
<dbReference type="OrthoDB" id="9780724at2"/>
<dbReference type="Proteomes" id="UP000425817">
    <property type="component" value="Chromosome"/>
</dbReference>
<dbReference type="PROSITE" id="PS50878">
    <property type="entry name" value="RT_POL"/>
    <property type="match status" value="1"/>
</dbReference>
<name>A0A6I6HP25_VARPD</name>
<dbReference type="Pfam" id="PF00078">
    <property type="entry name" value="RVT_1"/>
    <property type="match status" value="1"/>
</dbReference>
<dbReference type="CDD" id="cd01646">
    <property type="entry name" value="RT_Bac_retron_I"/>
    <property type="match status" value="1"/>
</dbReference>
<organism evidence="2 3">
    <name type="scientific">Variovorax paradoxus</name>
    <dbReference type="NCBI Taxonomy" id="34073"/>
    <lineage>
        <taxon>Bacteria</taxon>
        <taxon>Pseudomonadati</taxon>
        <taxon>Pseudomonadota</taxon>
        <taxon>Betaproteobacteria</taxon>
        <taxon>Burkholderiales</taxon>
        <taxon>Comamonadaceae</taxon>
        <taxon>Variovorax</taxon>
    </lineage>
</organism>
<dbReference type="AlphaFoldDB" id="A0A6I6HP25"/>
<evidence type="ECO:0000313" key="2">
    <source>
        <dbReference type="EMBL" id="QGW84766.1"/>
    </source>
</evidence>
<dbReference type="NCBIfam" id="NF041748">
    <property type="entry name" value="Drt3b"/>
    <property type="match status" value="1"/>
</dbReference>
<accession>A0A6I6HP25</accession>
<evidence type="ECO:0000259" key="1">
    <source>
        <dbReference type="PROSITE" id="PS50878"/>
    </source>
</evidence>
<dbReference type="RefSeq" id="WP_157616467.1">
    <property type="nucleotide sequence ID" value="NZ_CP046622.1"/>
</dbReference>
<reference evidence="2 3" key="1">
    <citation type="submission" date="2019-12" db="EMBL/GenBank/DDBJ databases">
        <title>Hybrid Genome Assemblies of two High G+C Isolates from Undergraduate Microbiology Courses.</title>
        <authorList>
            <person name="Ne Ville C.J."/>
            <person name="Enright D."/>
            <person name="Hernandez I."/>
            <person name="Dodsworth J."/>
            <person name="Orwin P.M."/>
        </authorList>
    </citation>
    <scope>NUCLEOTIDE SEQUENCE [LARGE SCALE GENOMIC DNA]</scope>
    <source>
        <strain evidence="2 3">CSUSB</strain>
    </source>
</reference>
<proteinExistence type="predicted"/>
<dbReference type="InterPro" id="IPR000477">
    <property type="entry name" value="RT_dom"/>
</dbReference>